<reference evidence="11 12" key="1">
    <citation type="journal article" date="2023" name="PLoS ONE">
        <title>Cytospora paraplurivora sp. nov. isolated from orchards with fruit tree decline syndrome in Ontario, Canada.</title>
        <authorList>
            <person name="Ilyukhin E."/>
            <person name="Nguyen H.D.T."/>
            <person name="Castle A.J."/>
            <person name="Ellouze W."/>
        </authorList>
    </citation>
    <scope>NUCLEOTIDE SEQUENCE [LARGE SCALE GENOMIC DNA]</scope>
    <source>
        <strain evidence="11 12">FDS-564</strain>
    </source>
</reference>
<evidence type="ECO:0000313" key="12">
    <source>
        <dbReference type="Proteomes" id="UP001320245"/>
    </source>
</evidence>
<keyword evidence="5" id="KW-0325">Glycoprotein</keyword>
<keyword evidence="5" id="KW-0472">Membrane</keyword>
<protein>
    <recommendedName>
        <fullName evidence="10">CFEM domain-containing protein</fullName>
    </recommendedName>
</protein>
<dbReference type="Proteomes" id="UP001320245">
    <property type="component" value="Unassembled WGS sequence"/>
</dbReference>
<dbReference type="EMBL" id="JAJSPL020000061">
    <property type="protein sequence ID" value="KAK7730604.1"/>
    <property type="molecule type" value="Genomic_DNA"/>
</dbReference>
<evidence type="ECO:0000256" key="4">
    <source>
        <dbReference type="ARBA" id="ARBA00022525"/>
    </source>
</evidence>
<evidence type="ECO:0000256" key="1">
    <source>
        <dbReference type="ARBA" id="ARBA00004589"/>
    </source>
</evidence>
<feature type="region of interest" description="Disordered" evidence="9">
    <location>
        <begin position="294"/>
        <end position="378"/>
    </location>
</feature>
<dbReference type="InterPro" id="IPR008427">
    <property type="entry name" value="Extracellular_membr_CFEM_dom"/>
</dbReference>
<evidence type="ECO:0000256" key="5">
    <source>
        <dbReference type="ARBA" id="ARBA00022622"/>
    </source>
</evidence>
<evidence type="ECO:0000256" key="3">
    <source>
        <dbReference type="ARBA" id="ARBA00010031"/>
    </source>
</evidence>
<evidence type="ECO:0000256" key="8">
    <source>
        <dbReference type="ARBA" id="ARBA00023288"/>
    </source>
</evidence>
<name>A0AAN9TZZ7_9PEZI</name>
<evidence type="ECO:0000256" key="7">
    <source>
        <dbReference type="ARBA" id="ARBA00023157"/>
    </source>
</evidence>
<keyword evidence="12" id="KW-1185">Reference proteome</keyword>
<evidence type="ECO:0000256" key="9">
    <source>
        <dbReference type="SAM" id="MobiDB-lite"/>
    </source>
</evidence>
<keyword evidence="8" id="KW-0449">Lipoprotein</keyword>
<keyword evidence="5" id="KW-0336">GPI-anchor</keyword>
<comment type="caution">
    <text evidence="11">The sequence shown here is derived from an EMBL/GenBank/DDBJ whole genome shotgun (WGS) entry which is preliminary data.</text>
</comment>
<evidence type="ECO:0000256" key="6">
    <source>
        <dbReference type="ARBA" id="ARBA00022729"/>
    </source>
</evidence>
<organism evidence="11 12">
    <name type="scientific">Cytospora paraplurivora</name>
    <dbReference type="NCBI Taxonomy" id="2898453"/>
    <lineage>
        <taxon>Eukaryota</taxon>
        <taxon>Fungi</taxon>
        <taxon>Dikarya</taxon>
        <taxon>Ascomycota</taxon>
        <taxon>Pezizomycotina</taxon>
        <taxon>Sordariomycetes</taxon>
        <taxon>Sordariomycetidae</taxon>
        <taxon>Diaporthales</taxon>
        <taxon>Cytosporaceae</taxon>
        <taxon>Cytospora</taxon>
    </lineage>
</organism>
<dbReference type="AlphaFoldDB" id="A0AAN9TZZ7"/>
<comment type="similarity">
    <text evidence="3">Belongs to the RBT5 family.</text>
</comment>
<evidence type="ECO:0000313" key="11">
    <source>
        <dbReference type="EMBL" id="KAK7730604.1"/>
    </source>
</evidence>
<accession>A0AAN9TZZ7</accession>
<dbReference type="GO" id="GO:0098552">
    <property type="term" value="C:side of membrane"/>
    <property type="evidence" value="ECO:0007669"/>
    <property type="project" value="UniProtKB-KW"/>
</dbReference>
<gene>
    <name evidence="11" type="ORF">SLS53_008994</name>
</gene>
<feature type="compositionally biased region" description="Low complexity" evidence="9">
    <location>
        <begin position="321"/>
        <end position="335"/>
    </location>
</feature>
<comment type="subcellular location">
    <subcellularLocation>
        <location evidence="1">Membrane</location>
        <topology evidence="1">Lipid-anchor</topology>
        <topology evidence="1">GPI-anchor</topology>
    </subcellularLocation>
    <subcellularLocation>
        <location evidence="2">Secreted</location>
    </subcellularLocation>
</comment>
<sequence>MKYNPVYLVGITATVVARAADITTVPDCASGCIDKLVSEYTPCNSKDFGCICNYQETLHLHGAQCIIDSCGVQKATVPLWKRELRLQILELVFPQRKDLMLQAQEKLKFLKKESVLRFRVKDLKFQAKNLLFQARGPVLRVRVKDQEPKRGREPQFHAHWDPVPLWKREPRLQILELVFPQRKDLMLQAQGELQFLKKEPVLRFRVKDLVFRVKRLASRVKGPVVVFRVRDLIFQIKDPGLQAREEQGFHVMRELVRVQELVVQVQALVARVQELVCQNQGGLVRQAQERVDQGAGISGSGTGAPEEAGAGVPSEGAGVPSEESGAPGEEGSESTGSGGGYEAPWGEAPYDDGEGAPSGPWGGEGEEGPGGEPYYGENPGTGYVTAGANRAVDVGGSAAGIAALAAMAVLVAF</sequence>
<evidence type="ECO:0000256" key="2">
    <source>
        <dbReference type="ARBA" id="ARBA00004613"/>
    </source>
</evidence>
<keyword evidence="6" id="KW-0732">Signal</keyword>
<dbReference type="GO" id="GO:0005576">
    <property type="term" value="C:extracellular region"/>
    <property type="evidence" value="ECO:0007669"/>
    <property type="project" value="UniProtKB-SubCell"/>
</dbReference>
<keyword evidence="4" id="KW-0964">Secreted</keyword>
<keyword evidence="7" id="KW-1015">Disulfide bond</keyword>
<proteinExistence type="inferred from homology"/>
<evidence type="ECO:0000259" key="10">
    <source>
        <dbReference type="Pfam" id="PF05730"/>
    </source>
</evidence>
<dbReference type="Pfam" id="PF05730">
    <property type="entry name" value="CFEM"/>
    <property type="match status" value="1"/>
</dbReference>
<feature type="domain" description="CFEM" evidence="10">
    <location>
        <begin position="22"/>
        <end position="75"/>
    </location>
</feature>